<sequence>MERDLVLKTQPAKLISKTSSKSAFTLTPAFDLSNGLNPQILDKKDLHMNRRLIDNTIKGQQS</sequence>
<accession>A0A498HU39</accession>
<dbReference type="AlphaFoldDB" id="A0A498HU39"/>
<evidence type="ECO:0000313" key="2">
    <source>
        <dbReference type="Proteomes" id="UP000290289"/>
    </source>
</evidence>
<protein>
    <submittedName>
        <fullName evidence="1">Uncharacterized protein</fullName>
    </submittedName>
</protein>
<reference evidence="1 2" key="1">
    <citation type="submission" date="2018-10" db="EMBL/GenBank/DDBJ databases">
        <title>A high-quality apple genome assembly.</title>
        <authorList>
            <person name="Hu J."/>
        </authorList>
    </citation>
    <scope>NUCLEOTIDE SEQUENCE [LARGE SCALE GENOMIC DNA]</scope>
    <source>
        <strain evidence="2">cv. HFTH1</strain>
        <tissue evidence="1">Young leaf</tissue>
    </source>
</reference>
<name>A0A498HU39_MALDO</name>
<keyword evidence="2" id="KW-1185">Reference proteome</keyword>
<proteinExistence type="predicted"/>
<evidence type="ECO:0000313" key="1">
    <source>
        <dbReference type="EMBL" id="RXH72403.1"/>
    </source>
</evidence>
<comment type="caution">
    <text evidence="1">The sequence shown here is derived from an EMBL/GenBank/DDBJ whole genome shotgun (WGS) entry which is preliminary data.</text>
</comment>
<organism evidence="1 2">
    <name type="scientific">Malus domestica</name>
    <name type="common">Apple</name>
    <name type="synonym">Pyrus malus</name>
    <dbReference type="NCBI Taxonomy" id="3750"/>
    <lineage>
        <taxon>Eukaryota</taxon>
        <taxon>Viridiplantae</taxon>
        <taxon>Streptophyta</taxon>
        <taxon>Embryophyta</taxon>
        <taxon>Tracheophyta</taxon>
        <taxon>Spermatophyta</taxon>
        <taxon>Magnoliopsida</taxon>
        <taxon>eudicotyledons</taxon>
        <taxon>Gunneridae</taxon>
        <taxon>Pentapetalae</taxon>
        <taxon>rosids</taxon>
        <taxon>fabids</taxon>
        <taxon>Rosales</taxon>
        <taxon>Rosaceae</taxon>
        <taxon>Amygdaloideae</taxon>
        <taxon>Maleae</taxon>
        <taxon>Malus</taxon>
    </lineage>
</organism>
<dbReference type="EMBL" id="RDQH01000341">
    <property type="protein sequence ID" value="RXH72403.1"/>
    <property type="molecule type" value="Genomic_DNA"/>
</dbReference>
<dbReference type="Proteomes" id="UP000290289">
    <property type="component" value="Chromosome 15"/>
</dbReference>
<gene>
    <name evidence="1" type="ORF">DVH24_012087</name>
</gene>